<dbReference type="EMBL" id="JAMBEP010000001">
    <property type="protein sequence ID" value="MCL1633846.1"/>
    <property type="molecule type" value="Genomic_DNA"/>
</dbReference>
<proteinExistence type="predicted"/>
<keyword evidence="2" id="KW-1185">Reference proteome</keyword>
<organism evidence="1 2">
    <name type="scientific">Luteimonas galliterrae</name>
    <dbReference type="NCBI Taxonomy" id="2940486"/>
    <lineage>
        <taxon>Bacteria</taxon>
        <taxon>Pseudomonadati</taxon>
        <taxon>Pseudomonadota</taxon>
        <taxon>Gammaproteobacteria</taxon>
        <taxon>Lysobacterales</taxon>
        <taxon>Lysobacteraceae</taxon>
        <taxon>Luteimonas</taxon>
    </lineage>
</organism>
<sequence>MLWLLLHRDPAAADQRREETVSANESRELAEMEARATETVRAGIGLHACGRHRLTGADRMDH</sequence>
<reference evidence="1 2" key="1">
    <citation type="submission" date="2022-05" db="EMBL/GenBank/DDBJ databases">
        <title>Luteimonas sp. SX5, whole genome shotgun sequencing project.</title>
        <authorList>
            <person name="Zhao G."/>
            <person name="Shen L."/>
        </authorList>
    </citation>
    <scope>NUCLEOTIDE SEQUENCE [LARGE SCALE GENOMIC DNA]</scope>
    <source>
        <strain evidence="1 2">SX5</strain>
    </source>
</reference>
<name>A0ABT0MG53_9GAMM</name>
<dbReference type="RefSeq" id="WP_249471599.1">
    <property type="nucleotide sequence ID" value="NZ_JAMBEP010000001.1"/>
</dbReference>
<evidence type="ECO:0000313" key="1">
    <source>
        <dbReference type="EMBL" id="MCL1633846.1"/>
    </source>
</evidence>
<accession>A0ABT0MG53</accession>
<dbReference type="Proteomes" id="UP001431217">
    <property type="component" value="Unassembled WGS sequence"/>
</dbReference>
<gene>
    <name evidence="1" type="ORF">M2650_04205</name>
</gene>
<evidence type="ECO:0000313" key="2">
    <source>
        <dbReference type="Proteomes" id="UP001431217"/>
    </source>
</evidence>
<protein>
    <submittedName>
        <fullName evidence="1">Uncharacterized protein</fullName>
    </submittedName>
</protein>
<comment type="caution">
    <text evidence="1">The sequence shown here is derived from an EMBL/GenBank/DDBJ whole genome shotgun (WGS) entry which is preliminary data.</text>
</comment>